<sequence length="365" mass="42562">MEETRLEAMWGSAILDEGFTCVPNMIIRNATKVGLTGKEFQLVLTIMSFKHDTSDPFPSQETLATIMGTTKRNIRKLLKSIEEKQLVLVGFRMNEKGQRQSNVYNFKPLVDQCLKIVGEKQLPERQIDHRIYWKHTSAQHPSEQNVPVDKTQKVPVGEEQNVPPKKKREKENKKKKKENLSITNEKILAMNLPEPITTVLLKYKNRLIDDVVEVVDIENHFKSKDNMNPHFYALCLKHVLQTTKDNIRRIGYLIDLALTQQKGPKSYMTQKQQTIKKDKLPKWLQKEQQRKDTTNPNRYPSKDEKRDSEESRKLLTKEYHFMLSARDLAKEKRISFEEAKEVLSQRKKDTANQLKRSNSLSLAGY</sequence>
<feature type="compositionally biased region" description="Polar residues" evidence="1">
    <location>
        <begin position="263"/>
        <end position="273"/>
    </location>
</feature>
<accession>A0ABW0YSF0</accession>
<feature type="compositionally biased region" description="Polar residues" evidence="1">
    <location>
        <begin position="136"/>
        <end position="145"/>
    </location>
</feature>
<feature type="compositionally biased region" description="Basic residues" evidence="1">
    <location>
        <begin position="164"/>
        <end position="177"/>
    </location>
</feature>
<dbReference type="Proteomes" id="UP001596142">
    <property type="component" value="Unassembled WGS sequence"/>
</dbReference>
<feature type="compositionally biased region" description="Basic and acidic residues" evidence="1">
    <location>
        <begin position="275"/>
        <end position="293"/>
    </location>
</feature>
<protein>
    <submittedName>
        <fullName evidence="2">Helix-turn-helix domain-containing protein</fullName>
    </submittedName>
</protein>
<dbReference type="InterPro" id="IPR036388">
    <property type="entry name" value="WH-like_DNA-bd_sf"/>
</dbReference>
<dbReference type="Pfam" id="PF13730">
    <property type="entry name" value="HTH_36"/>
    <property type="match status" value="1"/>
</dbReference>
<comment type="caution">
    <text evidence="2">The sequence shown here is derived from an EMBL/GenBank/DDBJ whole genome shotgun (WGS) entry which is preliminary data.</text>
</comment>
<reference evidence="3" key="1">
    <citation type="journal article" date="2019" name="Int. J. Syst. Evol. Microbiol.">
        <title>The Global Catalogue of Microorganisms (GCM) 10K type strain sequencing project: providing services to taxonomists for standard genome sequencing and annotation.</title>
        <authorList>
            <consortium name="The Broad Institute Genomics Platform"/>
            <consortium name="The Broad Institute Genome Sequencing Center for Infectious Disease"/>
            <person name="Wu L."/>
            <person name="Ma J."/>
        </authorList>
    </citation>
    <scope>NUCLEOTIDE SEQUENCE [LARGE SCALE GENOMIC DNA]</scope>
    <source>
        <strain evidence="3">CECT 7184</strain>
    </source>
</reference>
<dbReference type="EMBL" id="JBHSOZ010000016">
    <property type="protein sequence ID" value="MFC5714407.1"/>
    <property type="molecule type" value="Genomic_DNA"/>
</dbReference>
<feature type="region of interest" description="Disordered" evidence="1">
    <location>
        <begin position="263"/>
        <end position="311"/>
    </location>
</feature>
<evidence type="ECO:0000256" key="1">
    <source>
        <dbReference type="SAM" id="MobiDB-lite"/>
    </source>
</evidence>
<keyword evidence="3" id="KW-1185">Reference proteome</keyword>
<evidence type="ECO:0000313" key="3">
    <source>
        <dbReference type="Proteomes" id="UP001596142"/>
    </source>
</evidence>
<dbReference type="Gene3D" id="1.10.10.10">
    <property type="entry name" value="Winged helix-like DNA-binding domain superfamily/Winged helix DNA-binding domain"/>
    <property type="match status" value="1"/>
</dbReference>
<gene>
    <name evidence="2" type="ORF">ACFPU1_16800</name>
</gene>
<proteinExistence type="predicted"/>
<feature type="compositionally biased region" description="Polar residues" evidence="1">
    <location>
        <begin position="351"/>
        <end position="365"/>
    </location>
</feature>
<feature type="region of interest" description="Disordered" evidence="1">
    <location>
        <begin position="136"/>
        <end position="178"/>
    </location>
</feature>
<feature type="compositionally biased region" description="Basic and acidic residues" evidence="1">
    <location>
        <begin position="300"/>
        <end position="311"/>
    </location>
</feature>
<name>A0ABW0YSF0_9BACI</name>
<feature type="region of interest" description="Disordered" evidence="1">
    <location>
        <begin position="342"/>
        <end position="365"/>
    </location>
</feature>
<dbReference type="RefSeq" id="WP_385943101.1">
    <property type="nucleotide sequence ID" value="NZ_JBHSOZ010000016.1"/>
</dbReference>
<evidence type="ECO:0000313" key="2">
    <source>
        <dbReference type="EMBL" id="MFC5714407.1"/>
    </source>
</evidence>
<organism evidence="2 3">
    <name type="scientific">Thalassorhabdus alkalitolerans</name>
    <dbReference type="NCBI Taxonomy" id="2282697"/>
    <lineage>
        <taxon>Bacteria</taxon>
        <taxon>Bacillati</taxon>
        <taxon>Bacillota</taxon>
        <taxon>Bacilli</taxon>
        <taxon>Bacillales</taxon>
        <taxon>Bacillaceae</taxon>
        <taxon>Thalassorhabdus</taxon>
    </lineage>
</organism>